<feature type="region of interest" description="Disordered" evidence="1">
    <location>
        <begin position="348"/>
        <end position="372"/>
    </location>
</feature>
<dbReference type="STRING" id="284592.Q6BK88"/>
<dbReference type="OMA" id="LYYDLYD"/>
<organism evidence="2 3">
    <name type="scientific">Debaryomyces hansenii (strain ATCC 36239 / CBS 767 / BCRC 21394 / JCM 1990 / NBRC 0083 / IGC 2968)</name>
    <name type="common">Yeast</name>
    <name type="synonym">Torulaspora hansenii</name>
    <dbReference type="NCBI Taxonomy" id="284592"/>
    <lineage>
        <taxon>Eukaryota</taxon>
        <taxon>Fungi</taxon>
        <taxon>Dikarya</taxon>
        <taxon>Ascomycota</taxon>
        <taxon>Saccharomycotina</taxon>
        <taxon>Pichiomycetes</taxon>
        <taxon>Debaryomycetaceae</taxon>
        <taxon>Debaryomyces</taxon>
    </lineage>
</organism>
<dbReference type="Proteomes" id="UP000000599">
    <property type="component" value="Chromosome F"/>
</dbReference>
<dbReference type="AlphaFoldDB" id="Q6BK88"/>
<gene>
    <name evidence="2" type="ordered locus">DEHA2F23958g</name>
</gene>
<evidence type="ECO:0000313" key="2">
    <source>
        <dbReference type="EMBL" id="CAG89790.2"/>
    </source>
</evidence>
<evidence type="ECO:0000313" key="3">
    <source>
        <dbReference type="Proteomes" id="UP000000599"/>
    </source>
</evidence>
<dbReference type="RefSeq" id="XP_461383.2">
    <property type="nucleotide sequence ID" value="XM_461383.1"/>
</dbReference>
<dbReference type="VEuPathDB" id="FungiDB:DEHA2F23958g"/>
<dbReference type="FunCoup" id="Q6BK88">
    <property type="interactions" value="247"/>
</dbReference>
<dbReference type="HOGENOM" id="CLU_020645_0_0_1"/>
<dbReference type="OrthoDB" id="349045at2759"/>
<feature type="region of interest" description="Disordered" evidence="1">
    <location>
        <begin position="874"/>
        <end position="915"/>
    </location>
</feature>
<feature type="region of interest" description="Disordered" evidence="1">
    <location>
        <begin position="136"/>
        <end position="239"/>
    </location>
</feature>
<dbReference type="PANTHER" id="PTHR42107">
    <property type="entry name" value="YALI0D24453P"/>
    <property type="match status" value="1"/>
</dbReference>
<dbReference type="InParanoid" id="Q6BK88"/>
<feature type="region of interest" description="Disordered" evidence="1">
    <location>
        <begin position="19"/>
        <end position="39"/>
    </location>
</feature>
<feature type="compositionally biased region" description="Polar residues" evidence="1">
    <location>
        <begin position="223"/>
        <end position="239"/>
    </location>
</feature>
<dbReference type="KEGG" id="dha:DEHA2F23958g"/>
<evidence type="ECO:0000256" key="1">
    <source>
        <dbReference type="SAM" id="MobiDB-lite"/>
    </source>
</evidence>
<reference evidence="2 3" key="1">
    <citation type="journal article" date="2004" name="Nature">
        <title>Genome evolution in yeasts.</title>
        <authorList>
            <consortium name="Genolevures"/>
            <person name="Dujon B."/>
            <person name="Sherman D."/>
            <person name="Fischer G."/>
            <person name="Durrens P."/>
            <person name="Casaregola S."/>
            <person name="Lafontaine I."/>
            <person name="de Montigny J."/>
            <person name="Marck C."/>
            <person name="Neuveglise C."/>
            <person name="Talla E."/>
            <person name="Goffard N."/>
            <person name="Frangeul L."/>
            <person name="Aigle M."/>
            <person name="Anthouard V."/>
            <person name="Babour A."/>
            <person name="Barbe V."/>
            <person name="Barnay S."/>
            <person name="Blanchin S."/>
            <person name="Beckerich J.M."/>
            <person name="Beyne E."/>
            <person name="Bleykasten C."/>
            <person name="Boisrame A."/>
            <person name="Boyer J."/>
            <person name="Cattolico L."/>
            <person name="Confanioleri F."/>
            <person name="de Daruvar A."/>
            <person name="Despons L."/>
            <person name="Fabre E."/>
            <person name="Fairhead C."/>
            <person name="Ferry-Dumazet H."/>
            <person name="Groppi A."/>
            <person name="Hantraye F."/>
            <person name="Hennequin C."/>
            <person name="Jauniaux N."/>
            <person name="Joyet P."/>
            <person name="Kachouri R."/>
            <person name="Kerrest A."/>
            <person name="Koszul R."/>
            <person name="Lemaire M."/>
            <person name="Lesur I."/>
            <person name="Ma L."/>
            <person name="Muller H."/>
            <person name="Nicaud J.M."/>
            <person name="Nikolski M."/>
            <person name="Oztas S."/>
            <person name="Ozier-Kalogeropoulos O."/>
            <person name="Pellenz S."/>
            <person name="Potier S."/>
            <person name="Richard G.F."/>
            <person name="Straub M.L."/>
            <person name="Suleau A."/>
            <person name="Swennene D."/>
            <person name="Tekaia F."/>
            <person name="Wesolowski-Louvel M."/>
            <person name="Westhof E."/>
            <person name="Wirth B."/>
            <person name="Zeniou-Meyer M."/>
            <person name="Zivanovic I."/>
            <person name="Bolotin-Fukuhara M."/>
            <person name="Thierry A."/>
            <person name="Bouchier C."/>
            <person name="Caudron B."/>
            <person name="Scarpelli C."/>
            <person name="Gaillardin C."/>
            <person name="Weissenbach J."/>
            <person name="Wincker P."/>
            <person name="Souciet J.L."/>
        </authorList>
    </citation>
    <scope>NUCLEOTIDE SEQUENCE [LARGE SCALE GENOMIC DNA]</scope>
    <source>
        <strain evidence="3">ATCC 36239 / CBS 767 / BCRC 21394 / JCM 1990 / NBRC 0083 / IGC 2968</strain>
    </source>
</reference>
<feature type="compositionally biased region" description="Low complexity" evidence="1">
    <location>
        <begin position="357"/>
        <end position="369"/>
    </location>
</feature>
<feature type="compositionally biased region" description="Polar residues" evidence="1">
    <location>
        <begin position="159"/>
        <end position="176"/>
    </location>
</feature>
<accession>Q6BK88</accession>
<dbReference type="GeneID" id="2903179"/>
<sequence length="915" mass="102832">MDSNIDPSIAESELFHVSPSLERTAKHHTGISGGEVDRAEDDHVSIPNVFRLNEYVADHHHAASNDQHHEDNDSTAAAALNMIQFNNFEDSHVEDTNNERDGHNNLGTGAHFNHFSDEQILPDDTHSYDVGQPQATSAVKVVPYNPSEKTKRLGRPRKNLSNTLATPENSSSQNYNEAVVSKFRLDRLPLEGPGSRGGKSGARRSPRGRITSGSIKKRKQQALLGSTTSVDANGNKTSMVTLEAKPSTTHDPSGSKEEITDEILNSTQNVEDDIEILSPASMLEKSKYVIFDSYEGKRSQDDSGHENSVNITSSNITEAVKEAQRGSVRSEQNLIPQVRKRIPTTIMQKKSRPFRGSSRVTNTSRTTVRNNRHRATRHLPGPLIGLYYDLYDDNILQAQQNVEAASEKLALGFPIIKSPYASEISYIIAYLNKFKEVIFGDKVVNLGPQDIESGLSLPPLQGTDEIHDRFNGRKIETSNVDDTAYTSPIINKLFCRLLTLVLNRKKEVNPVSPSKAIAELKSMSLYLGLPKQWRDDTGILDKKKMQVAIDVEPVDKGNSEILSNDYYTYELPSAKSNPFNSSPDFESMGLKGIQNPMDRLLMLRCLMQWSLTTSDVIKHVITQSLQNQDISGEKETSYAARSMLKGFKNTEEVRRECELKINKKHTGSQNEVRESSENDVLAKYVDPTSDPLAHSMRLRLDELFVGDIGFNIGRFYLCRMADTDNGGLASIKKMAYTWNNINEIASSLPSKFKLYVQDVHQMLTESLTRDGVEFDENGEEFEIPPIEDSIHWYEVASNANELTEFIKFISMKLDLEHSPEPISRLSKTSMIYKPVLNMYTYLSSSVPLLANQEKLVTDSRSSRNKSVDYKYDYAANMDQEEDEDEIIVEHAEVEKGDDDDYEEEEDGNDDQDYLD</sequence>
<name>Q6BK88_DEBHA</name>
<dbReference type="PANTHER" id="PTHR42107:SF1">
    <property type="entry name" value="WHIM1 DOMAIN-CONTAINING PROTEIN"/>
    <property type="match status" value="1"/>
</dbReference>
<keyword evidence="3" id="KW-1185">Reference proteome</keyword>
<dbReference type="EMBL" id="CR382138">
    <property type="protein sequence ID" value="CAG89790.2"/>
    <property type="molecule type" value="Genomic_DNA"/>
</dbReference>
<feature type="compositionally biased region" description="Acidic residues" evidence="1">
    <location>
        <begin position="895"/>
        <end position="915"/>
    </location>
</feature>
<dbReference type="eggNOG" id="ENOG502S8WJ">
    <property type="taxonomic scope" value="Eukaryota"/>
</dbReference>
<protein>
    <submittedName>
        <fullName evidence="2">DEHA2F23958p</fullName>
    </submittedName>
</protein>
<proteinExistence type="predicted"/>